<comment type="similarity">
    <text evidence="2">Belongs to the glycosyltransferase 28 family.</text>
</comment>
<dbReference type="EMBL" id="DSQF01000022">
    <property type="protein sequence ID" value="HGZ43908.1"/>
    <property type="molecule type" value="Genomic_DNA"/>
</dbReference>
<comment type="caution">
    <text evidence="7">The sequence shown here is derived from an EMBL/GenBank/DDBJ whole genome shotgun (WGS) entry which is preliminary data.</text>
</comment>
<name>A0A832I797_UNCEI</name>
<sequence length="443" mass="46899">MVNFPRIGRLRIPRGLARGVRARVRAQRAWWRRRWRATAPGPVLFPESAAGMVAVGTLAGGARRGPRIAILHATAGSGHRRAAQAIAAAIAELEPAATVREVDTLVFASGFYRSTYARGYNVMAARAPRLWGLLYHSWEAAPLRRGTPAARLLDRLNLRRLARVVEHERPDAVVCTHFLPVEALEPLRARGRMDVPLFGVVTDFAVHPFWAMPRVDGWFVAGDRAAEELAAHGVPRERIEVTGIPVDPGFAAPLEAAEARARMGLDAMRPVVLVMGGGHGVGPLAELAGRLAALPAAPQVVVVCGTNEALRAEVAALPAAAAGHVRALGYTHEVDALLAASDALVSKAGGLTCSEALVRAVPMVIFRPTPGQEVRNAEILEAAGAAVRAASLGDVERAVARILEDPAHAGRMRAAARALGRPDAARAVARRVLAAIAAGARRA</sequence>
<feature type="domain" description="Diacylglycerol glucosyltransferase N-terminal" evidence="6">
    <location>
        <begin position="79"/>
        <end position="246"/>
    </location>
</feature>
<dbReference type="Pfam" id="PF04101">
    <property type="entry name" value="Glyco_tran_28_C"/>
    <property type="match status" value="1"/>
</dbReference>
<organism evidence="7">
    <name type="scientific">Eiseniibacteriota bacterium</name>
    <dbReference type="NCBI Taxonomy" id="2212470"/>
    <lineage>
        <taxon>Bacteria</taxon>
        <taxon>Candidatus Eiseniibacteriota</taxon>
    </lineage>
</organism>
<dbReference type="SUPFAM" id="SSF53756">
    <property type="entry name" value="UDP-Glycosyltransferase/glycogen phosphorylase"/>
    <property type="match status" value="1"/>
</dbReference>
<dbReference type="PANTHER" id="PTHR43025:SF3">
    <property type="entry name" value="MONOGALACTOSYLDIACYLGLYCEROL SYNTHASE 1, CHLOROPLASTIC"/>
    <property type="match status" value="1"/>
</dbReference>
<evidence type="ECO:0000259" key="5">
    <source>
        <dbReference type="Pfam" id="PF04101"/>
    </source>
</evidence>
<evidence type="ECO:0000256" key="4">
    <source>
        <dbReference type="ARBA" id="ARBA00022679"/>
    </source>
</evidence>
<dbReference type="PANTHER" id="PTHR43025">
    <property type="entry name" value="MONOGALACTOSYLDIACYLGLYCEROL SYNTHASE"/>
    <property type="match status" value="1"/>
</dbReference>
<keyword evidence="3" id="KW-0328">Glycosyltransferase</keyword>
<dbReference type="AlphaFoldDB" id="A0A832I797"/>
<dbReference type="Gene3D" id="3.40.50.2000">
    <property type="entry name" value="Glycogen Phosphorylase B"/>
    <property type="match status" value="1"/>
</dbReference>
<evidence type="ECO:0000313" key="7">
    <source>
        <dbReference type="EMBL" id="HGZ43908.1"/>
    </source>
</evidence>
<dbReference type="InterPro" id="IPR050519">
    <property type="entry name" value="Glycosyltransf_28_UgtP"/>
</dbReference>
<dbReference type="GO" id="GO:0016758">
    <property type="term" value="F:hexosyltransferase activity"/>
    <property type="evidence" value="ECO:0007669"/>
    <property type="project" value="InterPro"/>
</dbReference>
<proteinExistence type="inferred from homology"/>
<evidence type="ECO:0000256" key="1">
    <source>
        <dbReference type="ARBA" id="ARBA00004370"/>
    </source>
</evidence>
<gene>
    <name evidence="7" type="ORF">ENR23_10905</name>
</gene>
<dbReference type="GO" id="GO:0009247">
    <property type="term" value="P:glycolipid biosynthetic process"/>
    <property type="evidence" value="ECO:0007669"/>
    <property type="project" value="InterPro"/>
</dbReference>
<accession>A0A832I797</accession>
<evidence type="ECO:0000256" key="2">
    <source>
        <dbReference type="ARBA" id="ARBA00006962"/>
    </source>
</evidence>
<dbReference type="Pfam" id="PF06925">
    <property type="entry name" value="MGDG_synth"/>
    <property type="match status" value="1"/>
</dbReference>
<protein>
    <submittedName>
        <fullName evidence="7">Galactosyldiacylglycerol synthase</fullName>
    </submittedName>
</protein>
<dbReference type="InterPro" id="IPR009695">
    <property type="entry name" value="Diacylglyc_glucosyltr_N"/>
</dbReference>
<dbReference type="GO" id="GO:0016020">
    <property type="term" value="C:membrane"/>
    <property type="evidence" value="ECO:0007669"/>
    <property type="project" value="UniProtKB-SubCell"/>
</dbReference>
<comment type="subcellular location">
    <subcellularLocation>
        <location evidence="1">Membrane</location>
    </subcellularLocation>
</comment>
<dbReference type="InterPro" id="IPR007235">
    <property type="entry name" value="Glyco_trans_28_C"/>
</dbReference>
<keyword evidence="4" id="KW-0808">Transferase</keyword>
<reference evidence="7" key="1">
    <citation type="journal article" date="2020" name="mSystems">
        <title>Genome- and Community-Level Interaction Insights into Carbon Utilization and Element Cycling Functions of Hydrothermarchaeota in Hydrothermal Sediment.</title>
        <authorList>
            <person name="Zhou Z."/>
            <person name="Liu Y."/>
            <person name="Xu W."/>
            <person name="Pan J."/>
            <person name="Luo Z.H."/>
            <person name="Li M."/>
        </authorList>
    </citation>
    <scope>NUCLEOTIDE SEQUENCE [LARGE SCALE GENOMIC DNA]</scope>
    <source>
        <strain evidence="7">SpSt-381</strain>
    </source>
</reference>
<evidence type="ECO:0000259" key="6">
    <source>
        <dbReference type="Pfam" id="PF06925"/>
    </source>
</evidence>
<feature type="domain" description="Glycosyl transferase family 28 C-terminal" evidence="5">
    <location>
        <begin position="271"/>
        <end position="423"/>
    </location>
</feature>
<evidence type="ECO:0000256" key="3">
    <source>
        <dbReference type="ARBA" id="ARBA00022676"/>
    </source>
</evidence>